<feature type="transmembrane region" description="Helical" evidence="13">
    <location>
        <begin position="307"/>
        <end position="325"/>
    </location>
</feature>
<evidence type="ECO:0000256" key="13">
    <source>
        <dbReference type="SAM" id="Phobius"/>
    </source>
</evidence>
<evidence type="ECO:0000256" key="4">
    <source>
        <dbReference type="ARBA" id="ARBA00022673"/>
    </source>
</evidence>
<dbReference type="AlphaFoldDB" id="A0AAD5Q5Y8"/>
<feature type="transmembrane region" description="Helical" evidence="13">
    <location>
        <begin position="369"/>
        <end position="392"/>
    </location>
</feature>
<feature type="transmembrane region" description="Helical" evidence="13">
    <location>
        <begin position="225"/>
        <end position="251"/>
    </location>
</feature>
<dbReference type="Proteomes" id="UP001209570">
    <property type="component" value="Unassembled WGS sequence"/>
</dbReference>
<dbReference type="GO" id="GO:0098703">
    <property type="term" value="P:calcium ion import across plasma membrane"/>
    <property type="evidence" value="ECO:0007669"/>
    <property type="project" value="TreeGrafter"/>
</dbReference>
<organism evidence="15 16">
    <name type="scientific">Pythium insidiosum</name>
    <name type="common">Pythiosis disease agent</name>
    <dbReference type="NCBI Taxonomy" id="114742"/>
    <lineage>
        <taxon>Eukaryota</taxon>
        <taxon>Sar</taxon>
        <taxon>Stramenopiles</taxon>
        <taxon>Oomycota</taxon>
        <taxon>Peronosporomycetes</taxon>
        <taxon>Pythiales</taxon>
        <taxon>Pythiaceae</taxon>
        <taxon>Pythium</taxon>
    </lineage>
</organism>
<evidence type="ECO:0000256" key="11">
    <source>
        <dbReference type="ARBA" id="ARBA00023180"/>
    </source>
</evidence>
<feature type="transmembrane region" description="Helical" evidence="13">
    <location>
        <begin position="337"/>
        <end position="357"/>
    </location>
</feature>
<feature type="domain" description="Ion transport" evidence="14">
    <location>
        <begin position="122"/>
        <end position="210"/>
    </location>
</feature>
<accession>A0AAD5Q5Y8</accession>
<evidence type="ECO:0000256" key="2">
    <source>
        <dbReference type="ARBA" id="ARBA00022448"/>
    </source>
</evidence>
<keyword evidence="3" id="KW-0109">Calcium transport</keyword>
<evidence type="ECO:0000256" key="6">
    <source>
        <dbReference type="ARBA" id="ARBA00022837"/>
    </source>
</evidence>
<dbReference type="GO" id="GO:0005891">
    <property type="term" value="C:voltage-gated calcium channel complex"/>
    <property type="evidence" value="ECO:0007669"/>
    <property type="project" value="TreeGrafter"/>
</dbReference>
<feature type="transmembrane region" description="Helical" evidence="13">
    <location>
        <begin position="412"/>
        <end position="441"/>
    </location>
</feature>
<feature type="transmembrane region" description="Helical" evidence="13">
    <location>
        <begin position="127"/>
        <end position="145"/>
    </location>
</feature>
<evidence type="ECO:0000313" key="15">
    <source>
        <dbReference type="EMBL" id="KAJ0392729.1"/>
    </source>
</evidence>
<keyword evidence="4" id="KW-0107">Calcium channel</keyword>
<keyword evidence="16" id="KW-1185">Reference proteome</keyword>
<evidence type="ECO:0000256" key="10">
    <source>
        <dbReference type="ARBA" id="ARBA00023136"/>
    </source>
</evidence>
<keyword evidence="8 13" id="KW-1133">Transmembrane helix</keyword>
<dbReference type="EMBL" id="JAKCXM010000583">
    <property type="protein sequence ID" value="KAJ0392729.1"/>
    <property type="molecule type" value="Genomic_DNA"/>
</dbReference>
<evidence type="ECO:0000256" key="3">
    <source>
        <dbReference type="ARBA" id="ARBA00022568"/>
    </source>
</evidence>
<keyword evidence="11" id="KW-0325">Glycoprotein</keyword>
<sequence>MASSTSMRRRSSAGMITASTAGLVAHTFQFAAEKRRAAGKLSGSQGWTTELPGQRDPPVDLLTTLIDSSPGCYPWDDGSADIKERYNFCAHSKRFLFAPLSLGLFPESSRFRQTVVWCITSKRFDQFILFLIFANSIILAIADYSKVNAEGDLDSTQSYRNAVVNYADSIFTTLFTVECSMKIIAMGMFGEKGAYLMDPWNVLDFAVVFVGTDMMYTLQDAGFNAIAVIYFVSFIIFGSYFMLNLTLAVIWENFSESSFQEAEERKKQRKIQHHHGHNQSNSINDGIAASSLRRCVNRVITHKLFEWLRTALILLNTVILSLDQYPSDEKVENAVEVISFCLTLAFAVECMLKVTALGWRKWGKDGYNVFDALVVLLGIVEILLSPPAFFPGEQFESRDDIYYIPRSNFDTLLWSLVTVFQLLNVIMVCLLVFFIFSILAVNNLKGKLYSCQDGLDLPIFRGTKVFFNDVGRRMGKVIIDETSDEPLRALPAIMNMEQRWRKYLASRNVKKQDFTMFRVNQFHAGVVLHTAVKSLILQSDMKEKVRKFTQRMTASRPLPSLPIESSNDNGEDDVDKLMRLVEAENEGLDI</sequence>
<keyword evidence="10 13" id="KW-0472">Membrane</keyword>
<evidence type="ECO:0000256" key="8">
    <source>
        <dbReference type="ARBA" id="ARBA00022989"/>
    </source>
</evidence>
<feature type="domain" description="Ion transport" evidence="14">
    <location>
        <begin position="212"/>
        <end position="257"/>
    </location>
</feature>
<dbReference type="PANTHER" id="PTHR45628:SF7">
    <property type="entry name" value="VOLTAGE-DEPENDENT CALCIUM CHANNEL TYPE A SUBUNIT ALPHA-1"/>
    <property type="match status" value="1"/>
</dbReference>
<protein>
    <recommendedName>
        <fullName evidence="14">Ion transport domain-containing protein</fullName>
    </recommendedName>
</protein>
<evidence type="ECO:0000256" key="5">
    <source>
        <dbReference type="ARBA" id="ARBA00022692"/>
    </source>
</evidence>
<evidence type="ECO:0000256" key="9">
    <source>
        <dbReference type="ARBA" id="ARBA00023065"/>
    </source>
</evidence>
<dbReference type="GO" id="GO:0008331">
    <property type="term" value="F:high voltage-gated calcium channel activity"/>
    <property type="evidence" value="ECO:0007669"/>
    <property type="project" value="TreeGrafter"/>
</dbReference>
<feature type="domain" description="Ion transport" evidence="14">
    <location>
        <begin position="302"/>
        <end position="458"/>
    </location>
</feature>
<dbReference type="InterPro" id="IPR027359">
    <property type="entry name" value="Volt_channel_dom_sf"/>
</dbReference>
<gene>
    <name evidence="15" type="ORF">P43SY_009114</name>
</gene>
<evidence type="ECO:0000256" key="1">
    <source>
        <dbReference type="ARBA" id="ARBA00004141"/>
    </source>
</evidence>
<keyword evidence="12" id="KW-0407">Ion channel</keyword>
<dbReference type="Pfam" id="PF00520">
    <property type="entry name" value="Ion_trans"/>
    <property type="match status" value="3"/>
</dbReference>
<dbReference type="PANTHER" id="PTHR45628">
    <property type="entry name" value="VOLTAGE-DEPENDENT CALCIUM CHANNEL TYPE A SUBUNIT ALPHA-1"/>
    <property type="match status" value="1"/>
</dbReference>
<dbReference type="SUPFAM" id="SSF81324">
    <property type="entry name" value="Voltage-gated potassium channels"/>
    <property type="match status" value="2"/>
</dbReference>
<keyword evidence="5 13" id="KW-0812">Transmembrane</keyword>
<proteinExistence type="predicted"/>
<keyword evidence="9" id="KW-0406">Ion transport</keyword>
<reference evidence="15" key="1">
    <citation type="submission" date="2021-12" db="EMBL/GenBank/DDBJ databases">
        <title>Prjna785345.</title>
        <authorList>
            <person name="Rujirawat T."/>
            <person name="Krajaejun T."/>
        </authorList>
    </citation>
    <scope>NUCLEOTIDE SEQUENCE</scope>
    <source>
        <strain evidence="15">Pi057C3</strain>
    </source>
</reference>
<dbReference type="InterPro" id="IPR005821">
    <property type="entry name" value="Ion_trans_dom"/>
</dbReference>
<comment type="subcellular location">
    <subcellularLocation>
        <location evidence="1">Membrane</location>
        <topology evidence="1">Multi-pass membrane protein</topology>
    </subcellularLocation>
</comment>
<name>A0AAD5Q5Y8_PYTIN</name>
<evidence type="ECO:0000256" key="7">
    <source>
        <dbReference type="ARBA" id="ARBA00022882"/>
    </source>
</evidence>
<keyword evidence="7" id="KW-0851">Voltage-gated channel</keyword>
<comment type="caution">
    <text evidence="15">The sequence shown here is derived from an EMBL/GenBank/DDBJ whole genome shotgun (WGS) entry which is preliminary data.</text>
</comment>
<evidence type="ECO:0000313" key="16">
    <source>
        <dbReference type="Proteomes" id="UP001209570"/>
    </source>
</evidence>
<dbReference type="InterPro" id="IPR050599">
    <property type="entry name" value="VDCC_alpha-1_subunit"/>
</dbReference>
<keyword evidence="6" id="KW-0106">Calcium</keyword>
<evidence type="ECO:0000256" key="12">
    <source>
        <dbReference type="ARBA" id="ARBA00023303"/>
    </source>
</evidence>
<evidence type="ECO:0000259" key="14">
    <source>
        <dbReference type="Pfam" id="PF00520"/>
    </source>
</evidence>
<keyword evidence="2" id="KW-0813">Transport</keyword>
<dbReference type="Gene3D" id="1.20.120.350">
    <property type="entry name" value="Voltage-gated potassium channels. Chain C"/>
    <property type="match status" value="2"/>
</dbReference>